<dbReference type="SUPFAM" id="SSF51735">
    <property type="entry name" value="NAD(P)-binding Rossmann-fold domains"/>
    <property type="match status" value="1"/>
</dbReference>
<protein>
    <submittedName>
        <fullName evidence="2">NAD(P)-binding protein</fullName>
    </submittedName>
</protein>
<dbReference type="OrthoDB" id="41492at2759"/>
<dbReference type="PANTHER" id="PTHR13812">
    <property type="entry name" value="KETIMINE REDUCTASE MU-CRYSTALLIN"/>
    <property type="match status" value="1"/>
</dbReference>
<comment type="similarity">
    <text evidence="1">Belongs to the ornithine cyclodeaminase/mu-crystallin family.</text>
</comment>
<dbReference type="EMBL" id="JAEVFJ010000004">
    <property type="protein sequence ID" value="KAH8105238.1"/>
    <property type="molecule type" value="Genomic_DNA"/>
</dbReference>
<organism evidence="2 3">
    <name type="scientific">Cristinia sonorae</name>
    <dbReference type="NCBI Taxonomy" id="1940300"/>
    <lineage>
        <taxon>Eukaryota</taxon>
        <taxon>Fungi</taxon>
        <taxon>Dikarya</taxon>
        <taxon>Basidiomycota</taxon>
        <taxon>Agaricomycotina</taxon>
        <taxon>Agaricomycetes</taxon>
        <taxon>Agaricomycetidae</taxon>
        <taxon>Agaricales</taxon>
        <taxon>Pleurotineae</taxon>
        <taxon>Stephanosporaceae</taxon>
        <taxon>Cristinia</taxon>
    </lineage>
</organism>
<evidence type="ECO:0000256" key="1">
    <source>
        <dbReference type="ARBA" id="ARBA00008903"/>
    </source>
</evidence>
<dbReference type="PANTHER" id="PTHR13812:SF19">
    <property type="entry name" value="KETIMINE REDUCTASE MU-CRYSTALLIN"/>
    <property type="match status" value="1"/>
</dbReference>
<proteinExistence type="inferred from homology"/>
<dbReference type="Gene3D" id="3.40.50.720">
    <property type="entry name" value="NAD(P)-binding Rossmann-like Domain"/>
    <property type="match status" value="1"/>
</dbReference>
<dbReference type="Gene3D" id="3.30.1780.10">
    <property type="entry name" value="ornithine cyclodeaminase, domain 1"/>
    <property type="match status" value="1"/>
</dbReference>
<evidence type="ECO:0000313" key="3">
    <source>
        <dbReference type="Proteomes" id="UP000813824"/>
    </source>
</evidence>
<comment type="caution">
    <text evidence="2">The sequence shown here is derived from an EMBL/GenBank/DDBJ whole genome shotgun (WGS) entry which is preliminary data.</text>
</comment>
<dbReference type="Proteomes" id="UP000813824">
    <property type="component" value="Unassembled WGS sequence"/>
</dbReference>
<dbReference type="InterPro" id="IPR003462">
    <property type="entry name" value="ODC_Mu_crystall"/>
</dbReference>
<name>A0A8K0XTG6_9AGAR</name>
<reference evidence="2" key="1">
    <citation type="journal article" date="2021" name="New Phytol.">
        <title>Evolutionary innovations through gain and loss of genes in the ectomycorrhizal Boletales.</title>
        <authorList>
            <person name="Wu G."/>
            <person name="Miyauchi S."/>
            <person name="Morin E."/>
            <person name="Kuo A."/>
            <person name="Drula E."/>
            <person name="Varga T."/>
            <person name="Kohler A."/>
            <person name="Feng B."/>
            <person name="Cao Y."/>
            <person name="Lipzen A."/>
            <person name="Daum C."/>
            <person name="Hundley H."/>
            <person name="Pangilinan J."/>
            <person name="Johnson J."/>
            <person name="Barry K."/>
            <person name="LaButti K."/>
            <person name="Ng V."/>
            <person name="Ahrendt S."/>
            <person name="Min B."/>
            <person name="Choi I.G."/>
            <person name="Park H."/>
            <person name="Plett J.M."/>
            <person name="Magnuson J."/>
            <person name="Spatafora J.W."/>
            <person name="Nagy L.G."/>
            <person name="Henrissat B."/>
            <person name="Grigoriev I.V."/>
            <person name="Yang Z.L."/>
            <person name="Xu J."/>
            <person name="Martin F.M."/>
        </authorList>
    </citation>
    <scope>NUCLEOTIDE SEQUENCE</scope>
    <source>
        <strain evidence="2">KKN 215</strain>
    </source>
</reference>
<accession>A0A8K0XTG6</accession>
<sequence>MSALFLSAVDVDATILQFTSEELVTLMANVFFKLSYTVRETSSFAQTDMSLPHRTVISTPSHHVLFMPSRLAPFGTAVKVVSAPGASASQEARALGLPATSLLMDENTGQVKAIVNAGKLTALRNAAGMRLSGSLLSFRLIASHARAPINVVAIGSGAQIAAHISLFLSHYPSIDQCTIFNRSVNSRLTNLLEQLRGRLASRNVRFFGHALPTSDSEEDTEERRLLRRSLQDAQIVITATSSTKPLFPSSYITAGTHICLIGSYTPQMHEIDTDLVKRAGTVVVDSTEGCKREAGELIAAGLLDSHSVEMGELIASASNTSWEGNQALIETVRNSGDVTIFKSVGVGAQDVAIASLVVDKAMALGVGTLLTL</sequence>
<evidence type="ECO:0000313" key="2">
    <source>
        <dbReference type="EMBL" id="KAH8105238.1"/>
    </source>
</evidence>
<dbReference type="Pfam" id="PF02423">
    <property type="entry name" value="OCD_Mu_crystall"/>
    <property type="match status" value="1"/>
</dbReference>
<dbReference type="InterPro" id="IPR023401">
    <property type="entry name" value="ODC_N"/>
</dbReference>
<keyword evidence="3" id="KW-1185">Reference proteome</keyword>
<gene>
    <name evidence="2" type="ORF">BXZ70DRAFT_1042944</name>
</gene>
<dbReference type="PIRSF" id="PIRSF001439">
    <property type="entry name" value="CryM"/>
    <property type="match status" value="1"/>
</dbReference>
<dbReference type="InterPro" id="IPR036291">
    <property type="entry name" value="NAD(P)-bd_dom_sf"/>
</dbReference>
<dbReference type="AlphaFoldDB" id="A0A8K0XTG6"/>
<dbReference type="GO" id="GO:0005737">
    <property type="term" value="C:cytoplasm"/>
    <property type="evidence" value="ECO:0007669"/>
    <property type="project" value="TreeGrafter"/>
</dbReference>